<keyword evidence="7 8" id="KW-0472">Membrane</keyword>
<keyword evidence="5" id="KW-0677">Repeat</keyword>
<sequence length="189" mass="21412">MGEKNWKDWKPFVYGGLASIVAELCTFPLDTTKTRLQIQGQKYDPKFARLRYSGMTDALLQISKQEGIRGLYSGISSAILRQATYGTIKFGTYYSLKKAVIDIWAMNDLFMLNIVCAALAGAISSAIANPTDVVKVRMQVTGGTTNISLFTCFQDVYKHEGIRGLWRVIYIFFIYCHLHILVYSKYYVI</sequence>
<organism evidence="12">
    <name type="scientific">Camponotus floridanus</name>
    <name type="common">Florida carpenter ant</name>
    <dbReference type="NCBI Taxonomy" id="104421"/>
    <lineage>
        <taxon>Eukaryota</taxon>
        <taxon>Metazoa</taxon>
        <taxon>Ecdysozoa</taxon>
        <taxon>Arthropoda</taxon>
        <taxon>Hexapoda</taxon>
        <taxon>Insecta</taxon>
        <taxon>Pterygota</taxon>
        <taxon>Neoptera</taxon>
        <taxon>Endopterygota</taxon>
        <taxon>Hymenoptera</taxon>
        <taxon>Apocrita</taxon>
        <taxon>Aculeata</taxon>
        <taxon>Formicoidea</taxon>
        <taxon>Formicidae</taxon>
        <taxon>Formicinae</taxon>
        <taxon>Camponotus</taxon>
    </lineage>
</organism>
<dbReference type="InParanoid" id="E1ZWA8"/>
<name>E1ZWA8_CAMFO</name>
<keyword evidence="3 9" id="KW-0813">Transport</keyword>
<feature type="transmembrane region" description="Helical" evidence="10">
    <location>
        <begin position="109"/>
        <end position="128"/>
    </location>
</feature>
<evidence type="ECO:0000256" key="7">
    <source>
        <dbReference type="ARBA" id="ARBA00023136"/>
    </source>
</evidence>
<feature type="repeat" description="Solcar" evidence="8">
    <location>
        <begin position="10"/>
        <end position="99"/>
    </location>
</feature>
<comment type="similarity">
    <text evidence="2 9">Belongs to the mitochondrial carrier (TC 2.A.29) family.</text>
</comment>
<dbReference type="InterPro" id="IPR018108">
    <property type="entry name" value="MCP_transmembrane"/>
</dbReference>
<evidence type="ECO:0000256" key="5">
    <source>
        <dbReference type="ARBA" id="ARBA00022737"/>
    </source>
</evidence>
<evidence type="ECO:0000256" key="2">
    <source>
        <dbReference type="ARBA" id="ARBA00006375"/>
    </source>
</evidence>
<reference evidence="11 12" key="1">
    <citation type="journal article" date="2010" name="Science">
        <title>Genomic comparison of the ants Camponotus floridanus and Harpegnathos saltator.</title>
        <authorList>
            <person name="Bonasio R."/>
            <person name="Zhang G."/>
            <person name="Ye C."/>
            <person name="Mutti N.S."/>
            <person name="Fang X."/>
            <person name="Qin N."/>
            <person name="Donahue G."/>
            <person name="Yang P."/>
            <person name="Li Q."/>
            <person name="Li C."/>
            <person name="Zhang P."/>
            <person name="Huang Z."/>
            <person name="Berger S.L."/>
            <person name="Reinberg D."/>
            <person name="Wang J."/>
            <person name="Liebig J."/>
        </authorList>
    </citation>
    <scope>NUCLEOTIDE SEQUENCE [LARGE SCALE GENOMIC DNA]</scope>
    <source>
        <strain evidence="12">C129</strain>
    </source>
</reference>
<dbReference type="Proteomes" id="UP000000311">
    <property type="component" value="Unassembled WGS sequence"/>
</dbReference>
<evidence type="ECO:0000256" key="3">
    <source>
        <dbReference type="ARBA" id="ARBA00022448"/>
    </source>
</evidence>
<evidence type="ECO:0000256" key="10">
    <source>
        <dbReference type="SAM" id="Phobius"/>
    </source>
</evidence>
<dbReference type="Gene3D" id="1.50.40.10">
    <property type="entry name" value="Mitochondrial carrier domain"/>
    <property type="match status" value="1"/>
</dbReference>
<dbReference type="PROSITE" id="PS50920">
    <property type="entry name" value="SOLCAR"/>
    <property type="match status" value="2"/>
</dbReference>
<proteinExistence type="inferred from homology"/>
<dbReference type="AlphaFoldDB" id="E1ZWA8"/>
<dbReference type="OrthoDB" id="756301at2759"/>
<dbReference type="OMA" id="YTIAKHE"/>
<dbReference type="SUPFAM" id="SSF103506">
    <property type="entry name" value="Mitochondrial carrier"/>
    <property type="match status" value="1"/>
</dbReference>
<dbReference type="FunCoup" id="E1ZWA8">
    <property type="interactions" value="582"/>
</dbReference>
<accession>E1ZWA8</accession>
<evidence type="ECO:0000256" key="9">
    <source>
        <dbReference type="RuleBase" id="RU000488"/>
    </source>
</evidence>
<evidence type="ECO:0000313" key="11">
    <source>
        <dbReference type="EMBL" id="EFN74548.1"/>
    </source>
</evidence>
<keyword evidence="4 8" id="KW-0812">Transmembrane</keyword>
<dbReference type="InterPro" id="IPR023395">
    <property type="entry name" value="MCP_dom_sf"/>
</dbReference>
<dbReference type="STRING" id="104421.E1ZWA8"/>
<dbReference type="Pfam" id="PF00153">
    <property type="entry name" value="Mito_carr"/>
    <property type="match status" value="2"/>
</dbReference>
<evidence type="ECO:0000256" key="6">
    <source>
        <dbReference type="ARBA" id="ARBA00022989"/>
    </source>
</evidence>
<dbReference type="InterPro" id="IPR050391">
    <property type="entry name" value="Mito_Metabolite_Transporter"/>
</dbReference>
<dbReference type="GO" id="GO:0016020">
    <property type="term" value="C:membrane"/>
    <property type="evidence" value="ECO:0007669"/>
    <property type="project" value="UniProtKB-SubCell"/>
</dbReference>
<evidence type="ECO:0000256" key="8">
    <source>
        <dbReference type="PROSITE-ProRule" id="PRU00282"/>
    </source>
</evidence>
<dbReference type="PANTHER" id="PTHR45618">
    <property type="entry name" value="MITOCHONDRIAL DICARBOXYLATE CARRIER-RELATED"/>
    <property type="match status" value="1"/>
</dbReference>
<dbReference type="EMBL" id="GL434781">
    <property type="protein sequence ID" value="EFN74548.1"/>
    <property type="molecule type" value="Genomic_DNA"/>
</dbReference>
<keyword evidence="6 10" id="KW-1133">Transmembrane helix</keyword>
<evidence type="ECO:0000256" key="4">
    <source>
        <dbReference type="ARBA" id="ARBA00022692"/>
    </source>
</evidence>
<feature type="transmembrane region" description="Helical" evidence="10">
    <location>
        <begin position="164"/>
        <end position="183"/>
    </location>
</feature>
<evidence type="ECO:0000313" key="12">
    <source>
        <dbReference type="Proteomes" id="UP000000311"/>
    </source>
</evidence>
<keyword evidence="12" id="KW-1185">Reference proteome</keyword>
<feature type="repeat" description="Solcar" evidence="8">
    <location>
        <begin position="108"/>
        <end position="189"/>
    </location>
</feature>
<comment type="subcellular location">
    <subcellularLocation>
        <location evidence="1">Membrane</location>
        <topology evidence="1">Multi-pass membrane protein</topology>
    </subcellularLocation>
</comment>
<evidence type="ECO:0000256" key="1">
    <source>
        <dbReference type="ARBA" id="ARBA00004141"/>
    </source>
</evidence>
<gene>
    <name evidence="11" type="ORF">EAG_00888</name>
</gene>
<protein>
    <submittedName>
        <fullName evidence="11">Brain mitochondrial carrier protein 1</fullName>
    </submittedName>
</protein>